<gene>
    <name evidence="1" type="ORF">SISSUDRAFT_276664</name>
</gene>
<accession>A0A165ZM49</accession>
<keyword evidence="2" id="KW-1185">Reference proteome</keyword>
<reference evidence="1 2" key="1">
    <citation type="journal article" date="2016" name="Mol. Biol. Evol.">
        <title>Comparative Genomics of Early-Diverging Mushroom-Forming Fungi Provides Insights into the Origins of Lignocellulose Decay Capabilities.</title>
        <authorList>
            <person name="Nagy L.G."/>
            <person name="Riley R."/>
            <person name="Tritt A."/>
            <person name="Adam C."/>
            <person name="Daum C."/>
            <person name="Floudas D."/>
            <person name="Sun H."/>
            <person name="Yadav J.S."/>
            <person name="Pangilinan J."/>
            <person name="Larsson K.H."/>
            <person name="Matsuura K."/>
            <person name="Barry K."/>
            <person name="Labutti K."/>
            <person name="Kuo R."/>
            <person name="Ohm R.A."/>
            <person name="Bhattacharya S.S."/>
            <person name="Shirouzu T."/>
            <person name="Yoshinaga Y."/>
            <person name="Martin F.M."/>
            <person name="Grigoriev I.V."/>
            <person name="Hibbett D.S."/>
        </authorList>
    </citation>
    <scope>NUCLEOTIDE SEQUENCE [LARGE SCALE GENOMIC DNA]</scope>
    <source>
        <strain evidence="1 2">HHB10207 ss-3</strain>
    </source>
</reference>
<dbReference type="AlphaFoldDB" id="A0A165ZM49"/>
<evidence type="ECO:0000313" key="2">
    <source>
        <dbReference type="Proteomes" id="UP000076798"/>
    </source>
</evidence>
<dbReference type="Proteomes" id="UP000076798">
    <property type="component" value="Unassembled WGS sequence"/>
</dbReference>
<organism evidence="1 2">
    <name type="scientific">Sistotremastrum suecicum HHB10207 ss-3</name>
    <dbReference type="NCBI Taxonomy" id="1314776"/>
    <lineage>
        <taxon>Eukaryota</taxon>
        <taxon>Fungi</taxon>
        <taxon>Dikarya</taxon>
        <taxon>Basidiomycota</taxon>
        <taxon>Agaricomycotina</taxon>
        <taxon>Agaricomycetes</taxon>
        <taxon>Sistotremastrales</taxon>
        <taxon>Sistotremastraceae</taxon>
        <taxon>Sistotremastrum</taxon>
    </lineage>
</organism>
<proteinExistence type="predicted"/>
<protein>
    <submittedName>
        <fullName evidence="1">Uncharacterized protein</fullName>
    </submittedName>
</protein>
<sequence>MRNDEEEFESYVTPVGLRRSLPSTNAEHGSLVAYLPEENLFILLQFGPLSDPSGFRLAIRFSWARRSDSYHFAIFPLTSVMRPAESFVVRDPLQCPFPAIKSEHGSLTFLQTSNRTFSFLPGGNLNELDRFQVVDVIIPEILTNPSFAPRFKLLDLTHGTLYFETHNERGESSIHKTVCCVQF</sequence>
<name>A0A165ZM49_9AGAM</name>
<evidence type="ECO:0000313" key="1">
    <source>
        <dbReference type="EMBL" id="KZT34439.1"/>
    </source>
</evidence>
<dbReference type="EMBL" id="KV428181">
    <property type="protein sequence ID" value="KZT34439.1"/>
    <property type="molecule type" value="Genomic_DNA"/>
</dbReference>